<dbReference type="EMBL" id="APJX01000017">
    <property type="protein sequence ID" value="EMS77312.1"/>
    <property type="molecule type" value="Genomic_DNA"/>
</dbReference>
<dbReference type="Pfam" id="PF03372">
    <property type="entry name" value="Exo_endo_phos"/>
    <property type="match status" value="1"/>
</dbReference>
<keyword evidence="2" id="KW-0269">Exonuclease</keyword>
<dbReference type="InterPro" id="IPR005135">
    <property type="entry name" value="Endo/exonuclease/phosphatase"/>
</dbReference>
<keyword evidence="2" id="KW-0540">Nuclease</keyword>
<accession>S0FZC9</accession>
<protein>
    <submittedName>
        <fullName evidence="2">Endonuclease/exonuclease/phosphatase family protein</fullName>
    </submittedName>
</protein>
<organism evidence="2 3">
    <name type="scientific">Desulfotignum phosphitoxidans DSM 13687</name>
    <dbReference type="NCBI Taxonomy" id="1286635"/>
    <lineage>
        <taxon>Bacteria</taxon>
        <taxon>Pseudomonadati</taxon>
        <taxon>Thermodesulfobacteriota</taxon>
        <taxon>Desulfobacteria</taxon>
        <taxon>Desulfobacterales</taxon>
        <taxon>Desulfobacteraceae</taxon>
        <taxon>Desulfotignum</taxon>
    </lineage>
</organism>
<gene>
    <name evidence="2" type="ORF">Dpo_17c00160</name>
</gene>
<dbReference type="InterPro" id="IPR036691">
    <property type="entry name" value="Endo/exonu/phosph_ase_sf"/>
</dbReference>
<dbReference type="GO" id="GO:0004519">
    <property type="term" value="F:endonuclease activity"/>
    <property type="evidence" value="ECO:0007669"/>
    <property type="project" value="UniProtKB-KW"/>
</dbReference>
<dbReference type="CDD" id="cd09083">
    <property type="entry name" value="EEP-1"/>
    <property type="match status" value="1"/>
</dbReference>
<proteinExistence type="predicted"/>
<feature type="domain" description="Endonuclease/exonuclease/phosphatase" evidence="1">
    <location>
        <begin position="11"/>
        <end position="241"/>
    </location>
</feature>
<dbReference type="AlphaFoldDB" id="S0FZC9"/>
<dbReference type="SUPFAM" id="SSF56219">
    <property type="entry name" value="DNase I-like"/>
    <property type="match status" value="1"/>
</dbReference>
<name>S0FZC9_9BACT</name>
<dbReference type="Gene3D" id="3.60.10.10">
    <property type="entry name" value="Endonuclease/exonuclease/phosphatase"/>
    <property type="match status" value="1"/>
</dbReference>
<dbReference type="InterPro" id="IPR050410">
    <property type="entry name" value="CCR4/nocturin_mRNA_transcr"/>
</dbReference>
<dbReference type="PANTHER" id="PTHR12121:SF36">
    <property type="entry name" value="ENDONUCLEASE_EXONUCLEASE_PHOSPHATASE DOMAIN-CONTAINING PROTEIN"/>
    <property type="match status" value="1"/>
</dbReference>
<keyword evidence="2" id="KW-0255">Endonuclease</keyword>
<dbReference type="PATRIC" id="fig|1286635.3.peg.4730"/>
<evidence type="ECO:0000313" key="2">
    <source>
        <dbReference type="EMBL" id="EMS77312.1"/>
    </source>
</evidence>
<keyword evidence="2" id="KW-0378">Hydrolase</keyword>
<reference evidence="2 3" key="1">
    <citation type="journal article" date="2013" name="Genome Announc.">
        <title>Draft Genome Sequence of Desulfotignum phosphitoxidans DSM 13687 Strain FiPS-3.</title>
        <authorList>
            <person name="Poehlein A."/>
            <person name="Daniel R."/>
            <person name="Simeonova D.D."/>
        </authorList>
    </citation>
    <scope>NUCLEOTIDE SEQUENCE [LARGE SCALE GENOMIC DNA]</scope>
    <source>
        <strain evidence="2 3">DSM 13687</strain>
    </source>
</reference>
<sequence>MKTDSASFSVMTMNLRFGLAKDDKNRWERRRDVVKDFLKQMKTDFIGFQEVNHFQAEFLKNTLTQYGHIGWYNQNHPWWQSNMIFFHKDWTCLGHRHHFISRFPDIPSKMSGSRWPRQCVAGWFEKQGRHLLAANTHFDFNAAVQARSAGMVAGFLKWFPPGLPVVITGDFNTGHDSSAFKTFQTHGFREVFEADPPGTFHGFTGRTDGRHIDWILYRGEIRPVTRRVLTFHKGDQYPSDHFPVAADFIYKRIK</sequence>
<keyword evidence="3" id="KW-1185">Reference proteome</keyword>
<dbReference type="GO" id="GO:0000175">
    <property type="term" value="F:3'-5'-RNA exonuclease activity"/>
    <property type="evidence" value="ECO:0007669"/>
    <property type="project" value="TreeGrafter"/>
</dbReference>
<dbReference type="Proteomes" id="UP000014216">
    <property type="component" value="Unassembled WGS sequence"/>
</dbReference>
<dbReference type="RefSeq" id="WP_006968681.1">
    <property type="nucleotide sequence ID" value="NZ_APJX01000017.1"/>
</dbReference>
<dbReference type="PANTHER" id="PTHR12121">
    <property type="entry name" value="CARBON CATABOLITE REPRESSOR PROTEIN 4"/>
    <property type="match status" value="1"/>
</dbReference>
<evidence type="ECO:0000259" key="1">
    <source>
        <dbReference type="Pfam" id="PF03372"/>
    </source>
</evidence>
<evidence type="ECO:0000313" key="3">
    <source>
        <dbReference type="Proteomes" id="UP000014216"/>
    </source>
</evidence>
<comment type="caution">
    <text evidence="2">The sequence shown here is derived from an EMBL/GenBank/DDBJ whole genome shotgun (WGS) entry which is preliminary data.</text>
</comment>
<dbReference type="OrthoDB" id="9793162at2"/>